<dbReference type="InterPro" id="IPR018484">
    <property type="entry name" value="FGGY_N"/>
</dbReference>
<dbReference type="HAMAP" id="MF_00541">
    <property type="entry name" value="RhaA"/>
    <property type="match status" value="1"/>
</dbReference>
<dbReference type="InterPro" id="IPR009308">
    <property type="entry name" value="Rhamnose_isomerase"/>
</dbReference>
<evidence type="ECO:0000256" key="7">
    <source>
        <dbReference type="ARBA" id="ARBA00023211"/>
    </source>
</evidence>
<comment type="function">
    <text evidence="10">Catalyzes the interconversion of L-rhamnose and L-rhamnulose.</text>
</comment>
<protein>
    <recommendedName>
        <fullName evidence="10">L-rhamnose isomerase</fullName>
        <ecNumber evidence="10">5.3.1.14</ecNumber>
    </recommendedName>
</protein>
<evidence type="ECO:0000256" key="8">
    <source>
        <dbReference type="ARBA" id="ARBA00023235"/>
    </source>
</evidence>
<feature type="binding site" evidence="10">
    <location>
        <position position="747"/>
    </location>
    <ligand>
        <name>Mn(2+)</name>
        <dbReference type="ChEBI" id="CHEBI:29035"/>
    </ligand>
</feature>
<evidence type="ECO:0000256" key="2">
    <source>
        <dbReference type="ARBA" id="ARBA00022679"/>
    </source>
</evidence>
<dbReference type="PANTHER" id="PTHR30268">
    <property type="entry name" value="L-RHAMNOSE ISOMERASE"/>
    <property type="match status" value="1"/>
</dbReference>
<evidence type="ECO:0000256" key="3">
    <source>
        <dbReference type="ARBA" id="ARBA00022723"/>
    </source>
</evidence>
<evidence type="ECO:0000259" key="11">
    <source>
        <dbReference type="Pfam" id="PF00370"/>
    </source>
</evidence>
<evidence type="ECO:0000256" key="5">
    <source>
        <dbReference type="ARBA" id="ARBA00022777"/>
    </source>
</evidence>
<evidence type="ECO:0000313" key="13">
    <source>
        <dbReference type="EMBL" id="PAF27760.1"/>
    </source>
</evidence>
<dbReference type="GO" id="GO:0030145">
    <property type="term" value="F:manganese ion binding"/>
    <property type="evidence" value="ECO:0007669"/>
    <property type="project" value="UniProtKB-UniRule"/>
</dbReference>
<proteinExistence type="inferred from homology"/>
<dbReference type="GO" id="GO:0005524">
    <property type="term" value="F:ATP binding"/>
    <property type="evidence" value="ECO:0007669"/>
    <property type="project" value="UniProtKB-KW"/>
</dbReference>
<dbReference type="InterPro" id="IPR043129">
    <property type="entry name" value="ATPase_NBD"/>
</dbReference>
<comment type="catalytic activity">
    <reaction evidence="10">
        <text>L-rhamnopyranose = L-rhamnulose</text>
        <dbReference type="Rhea" id="RHEA:23160"/>
        <dbReference type="ChEBI" id="CHEBI:17897"/>
        <dbReference type="ChEBI" id="CHEBI:62346"/>
        <dbReference type="EC" id="5.3.1.14"/>
    </reaction>
</comment>
<reference evidence="13 14" key="1">
    <citation type="submission" date="2017-07" db="EMBL/GenBank/DDBJ databases">
        <title>Isolation and whole genome analysis of endospore-forming bacteria from heroin.</title>
        <authorList>
            <person name="Kalinowski J."/>
            <person name="Ahrens B."/>
            <person name="Al-Dilaimi A."/>
            <person name="Winkler A."/>
            <person name="Wibberg D."/>
            <person name="Schleenbecker U."/>
            <person name="Ruckert C."/>
            <person name="Wolfel R."/>
            <person name="Grass G."/>
        </authorList>
    </citation>
    <scope>NUCLEOTIDE SEQUENCE [LARGE SCALE GENOMIC DNA]</scope>
    <source>
        <strain evidence="13 14">7523-2</strain>
    </source>
</reference>
<dbReference type="Pfam" id="PF06134">
    <property type="entry name" value="RhaA"/>
    <property type="match status" value="1"/>
</dbReference>
<dbReference type="GO" id="GO:0019301">
    <property type="term" value="P:rhamnose catabolic process"/>
    <property type="evidence" value="ECO:0007669"/>
    <property type="project" value="UniProtKB-UniRule"/>
</dbReference>
<dbReference type="InterPro" id="IPR018485">
    <property type="entry name" value="FGGY_C"/>
</dbReference>
<dbReference type="NCBIfam" id="NF002203">
    <property type="entry name" value="PRK01076.1"/>
    <property type="match status" value="1"/>
</dbReference>
<evidence type="ECO:0000256" key="9">
    <source>
        <dbReference type="ARBA" id="ARBA00023308"/>
    </source>
</evidence>
<keyword evidence="5" id="KW-0418">Kinase</keyword>
<evidence type="ECO:0000256" key="6">
    <source>
        <dbReference type="ARBA" id="ARBA00022840"/>
    </source>
</evidence>
<comment type="cofactor">
    <cofactor evidence="10">
        <name>Mn(2+)</name>
        <dbReference type="ChEBI" id="CHEBI:29035"/>
    </cofactor>
    <text evidence="10">Binds 1 Mn(2+) ion per subunit.</text>
</comment>
<dbReference type="InterPro" id="IPR050337">
    <property type="entry name" value="L-rhamnose_isomerase"/>
</dbReference>
<feature type="binding site" evidence="10">
    <location>
        <position position="713"/>
    </location>
    <ligand>
        <name>Mn(2+)</name>
        <dbReference type="ChEBI" id="CHEBI:29035"/>
    </ligand>
</feature>
<organism evidence="13 14">
    <name type="scientific">Shouchella clausii</name>
    <name type="common">Alkalihalobacillus clausii</name>
    <dbReference type="NCBI Taxonomy" id="79880"/>
    <lineage>
        <taxon>Bacteria</taxon>
        <taxon>Bacillati</taxon>
        <taxon>Bacillota</taxon>
        <taxon>Bacilli</taxon>
        <taxon>Bacillales</taxon>
        <taxon>Bacillaceae</taxon>
        <taxon>Shouchella</taxon>
    </lineage>
</organism>
<dbReference type="InterPro" id="IPR036237">
    <property type="entry name" value="Xyl_isomerase-like_sf"/>
</dbReference>
<dbReference type="Proteomes" id="UP000216133">
    <property type="component" value="Unassembled WGS sequence"/>
</dbReference>
<dbReference type="NCBIfam" id="TIGR01748">
    <property type="entry name" value="rhaA"/>
    <property type="match status" value="1"/>
</dbReference>
<keyword evidence="8 10" id="KW-0413">Isomerase</keyword>
<accession>A0A268S5J4</accession>
<dbReference type="Gene3D" id="3.20.20.150">
    <property type="entry name" value="Divalent-metal-dependent TIM barrel enzymes"/>
    <property type="match status" value="1"/>
</dbReference>
<keyword evidence="7 10" id="KW-0464">Manganese</keyword>
<sequence length="877" mass="98571">MAGKISETGIDLQEVYRFDNQAQLMGGHYCWDVDYLFCEIKQGIRVAVQSGLQPVSIGMNTWAVDFVLLDEKGERLTEAVSYRDPRTNGVMEDVIETYGKKALYERTGIAFQPFNTLYQLLALKKQNPELFEQAHAFLMVPDYFHFLLTGVKVNEYTNATTTQLVNVNTKDWDRQLLKELGLPCGMFQPLQQPGTKIGSITESMEKELGVQLEVIVPATHDTASAIAALPEKQTSVYISSGTWSLIGIENRTPICSQQAMAANFTNEGGVGSRVRFLKNIMGLWMIQEVQRLLPGHWSFSQLAQAASGSTYTGEIDVDQHRFLKPENMIEEIQQACREKGLAVPDSPGDLAKCIYDSLIASYDKAVTEIEAISGKTYEQIHIIGGGALNKEINQRLANRTNKTVIAGPTEATAVGNLLVQAIADGELSRIEEGRALVRTAFPVTYYLPQRSEWRVTSRFESAKVQYEQLGIDVEAAFAKVKQVPISVHCWQGDDLHGTEVIANELSGGIDVTGNHPGRARNGEELRRDLEKALSLIPGKHRVNLHAMYAETDGVPIERDQLKPEHFEKWVKWAKSLGIGLDFNPTVFSHPKAADGLTLAHPDEEIRTFWINHCKACRKIAAYFGEQLGTPSLVNIWVPDGYKDTPSDRLTPRKRLKESLDAIYADEYDPMLVLDTVESKLFGIGSEAYVVGSHEFYLNYANQNNKLYLLDTGHFHPTEVVSNKLSAMLLFHDQLALHVSRPVRWDSDHVVTFDDELREIAIEIVRNDALGNIHIGLDFFDASINRVAAWAIGTRNMAKALLHAALMPHRHLKQLQDEGDFTSRLAMQEQLKTYPFGDMWDEYCKRQGVPTETEWLDVVKEYEQQVQLKRGGEKARQR</sequence>
<evidence type="ECO:0000256" key="1">
    <source>
        <dbReference type="ARBA" id="ARBA00022490"/>
    </source>
</evidence>
<keyword evidence="1 10" id="KW-0963">Cytoplasm</keyword>
<dbReference type="EMBL" id="NPBS01000009">
    <property type="protein sequence ID" value="PAF27760.1"/>
    <property type="molecule type" value="Genomic_DNA"/>
</dbReference>
<dbReference type="NCBIfam" id="TIGR02627">
    <property type="entry name" value="rhamnulo_kin"/>
    <property type="match status" value="1"/>
</dbReference>
<dbReference type="Pfam" id="PF00370">
    <property type="entry name" value="FGGY_N"/>
    <property type="match status" value="1"/>
</dbReference>
<keyword evidence="6" id="KW-0067">ATP-binding</keyword>
<dbReference type="AlphaFoldDB" id="A0A268S5J4"/>
<dbReference type="GO" id="GO:0008740">
    <property type="term" value="F:L-rhamnose isomerase activity"/>
    <property type="evidence" value="ECO:0007669"/>
    <property type="project" value="UniProtKB-UniRule"/>
</dbReference>
<dbReference type="InterPro" id="IPR013449">
    <property type="entry name" value="Rhamnulokinase"/>
</dbReference>
<evidence type="ECO:0000259" key="12">
    <source>
        <dbReference type="Pfam" id="PF02782"/>
    </source>
</evidence>
<dbReference type="EC" id="5.3.1.14" evidence="10"/>
<dbReference type="UniPathway" id="UPA00541">
    <property type="reaction ID" value="UER00601"/>
</dbReference>
<feature type="binding site" evidence="10">
    <location>
        <position position="745"/>
    </location>
    <ligand>
        <name>Mn(2+)</name>
        <dbReference type="ChEBI" id="CHEBI:29035"/>
    </ligand>
</feature>
<comment type="pathway">
    <text evidence="10">Carbohydrate degradation; L-rhamnose degradation; glycerone phosphate from L-rhamnose: step 1/3.</text>
</comment>
<comment type="caution">
    <text evidence="13">The sequence shown here is derived from an EMBL/GenBank/DDBJ whole genome shotgun (WGS) entry which is preliminary data.</text>
</comment>
<dbReference type="GO" id="GO:0008993">
    <property type="term" value="F:rhamnulokinase activity"/>
    <property type="evidence" value="ECO:0007669"/>
    <property type="project" value="UniProtKB-UniRule"/>
</dbReference>
<dbReference type="CDD" id="cd07771">
    <property type="entry name" value="ASKHA_NBD_FGGY_RhaB-like"/>
    <property type="match status" value="1"/>
</dbReference>
<comment type="subcellular location">
    <subcellularLocation>
        <location evidence="10">Cytoplasm</location>
    </subcellularLocation>
</comment>
<keyword evidence="4" id="KW-0547">Nucleotide-binding</keyword>
<evidence type="ECO:0000256" key="4">
    <source>
        <dbReference type="ARBA" id="ARBA00022741"/>
    </source>
</evidence>
<dbReference type="SUPFAM" id="SSF53067">
    <property type="entry name" value="Actin-like ATPase domain"/>
    <property type="match status" value="2"/>
</dbReference>
<evidence type="ECO:0000256" key="10">
    <source>
        <dbReference type="HAMAP-Rule" id="MF_00541"/>
    </source>
</evidence>
<dbReference type="Gene3D" id="3.30.420.40">
    <property type="match status" value="2"/>
</dbReference>
<dbReference type="PANTHER" id="PTHR30268:SF0">
    <property type="entry name" value="L-RHAMNOSE ISOMERASE"/>
    <property type="match status" value="1"/>
</dbReference>
<feature type="domain" description="Carbohydrate kinase FGGY C-terminal" evidence="12">
    <location>
        <begin position="236"/>
        <end position="423"/>
    </location>
</feature>
<dbReference type="SUPFAM" id="SSF51658">
    <property type="entry name" value="Xylose isomerase-like"/>
    <property type="match status" value="1"/>
</dbReference>
<feature type="domain" description="Carbohydrate kinase FGGY N-terminal" evidence="11">
    <location>
        <begin position="29"/>
        <end position="225"/>
    </location>
</feature>
<keyword evidence="2" id="KW-0808">Transferase</keyword>
<dbReference type="GO" id="GO:0005737">
    <property type="term" value="C:cytoplasm"/>
    <property type="evidence" value="ECO:0007669"/>
    <property type="project" value="UniProtKB-SubCell"/>
</dbReference>
<keyword evidence="9 10" id="KW-0684">Rhamnose metabolism</keyword>
<dbReference type="Pfam" id="PF02782">
    <property type="entry name" value="FGGY_C"/>
    <property type="match status" value="1"/>
</dbReference>
<dbReference type="GO" id="GO:0019324">
    <property type="term" value="P:L-lyxose metabolic process"/>
    <property type="evidence" value="ECO:0007669"/>
    <property type="project" value="TreeGrafter"/>
</dbReference>
<keyword evidence="3 10" id="KW-0479">Metal-binding</keyword>
<gene>
    <name evidence="10" type="primary">rhaA</name>
    <name evidence="13" type="ORF">CHH61_01825</name>
</gene>
<name>A0A268S5J4_SHOCL</name>
<comment type="similarity">
    <text evidence="10">Belongs to the rhamnose isomerase family.</text>
</comment>
<evidence type="ECO:0000313" key="14">
    <source>
        <dbReference type="Proteomes" id="UP000216133"/>
    </source>
</evidence>